<sequence length="148" mass="16263">MKCYTPKRGTSKTPNQRIQNIKWRRQKIINLSCNLDVLPARTGKRPHVLAETGHLGENQKDENGESPVRNDVAAGAHNEERGEMVGYEKYVAGEEDDVVNKIHEKVSDAVFENRLLKGGVETREAAIGVGEEGGGGEEHGGSAMNERN</sequence>
<accession>A0A834WHD6</accession>
<dbReference type="EMBL" id="JAAIUW010000008">
    <property type="protein sequence ID" value="KAF7819456.1"/>
    <property type="molecule type" value="Genomic_DNA"/>
</dbReference>
<protein>
    <submittedName>
        <fullName evidence="2">Uncharacterized protein</fullName>
    </submittedName>
</protein>
<evidence type="ECO:0000256" key="1">
    <source>
        <dbReference type="SAM" id="MobiDB-lite"/>
    </source>
</evidence>
<feature type="region of interest" description="Disordered" evidence="1">
    <location>
        <begin position="49"/>
        <end position="81"/>
    </location>
</feature>
<name>A0A834WHD6_9FABA</name>
<proteinExistence type="predicted"/>
<comment type="caution">
    <text evidence="2">The sequence shown here is derived from an EMBL/GenBank/DDBJ whole genome shotgun (WGS) entry which is preliminary data.</text>
</comment>
<gene>
    <name evidence="2" type="ORF">G2W53_024911</name>
</gene>
<dbReference type="AlphaFoldDB" id="A0A834WHD6"/>
<feature type="region of interest" description="Disordered" evidence="1">
    <location>
        <begin position="126"/>
        <end position="148"/>
    </location>
</feature>
<keyword evidence="3" id="KW-1185">Reference proteome</keyword>
<reference evidence="2" key="1">
    <citation type="submission" date="2020-09" db="EMBL/GenBank/DDBJ databases">
        <title>Genome-Enabled Discovery of Anthraquinone Biosynthesis in Senna tora.</title>
        <authorList>
            <person name="Kang S.-H."/>
            <person name="Pandey R.P."/>
            <person name="Lee C.-M."/>
            <person name="Sim J.-S."/>
            <person name="Jeong J.-T."/>
            <person name="Choi B.-S."/>
            <person name="Jung M."/>
            <person name="Ginzburg D."/>
            <person name="Zhao K."/>
            <person name="Won S.Y."/>
            <person name="Oh T.-J."/>
            <person name="Yu Y."/>
            <person name="Kim N.-H."/>
            <person name="Lee O.R."/>
            <person name="Lee T.-H."/>
            <person name="Bashyal P."/>
            <person name="Kim T.-S."/>
            <person name="Lee W.-H."/>
            <person name="Kawkins C."/>
            <person name="Kim C.-K."/>
            <person name="Kim J.S."/>
            <person name="Ahn B.O."/>
            <person name="Rhee S.Y."/>
            <person name="Sohng J.K."/>
        </authorList>
    </citation>
    <scope>NUCLEOTIDE SEQUENCE</scope>
    <source>
        <tissue evidence="2">Leaf</tissue>
    </source>
</reference>
<evidence type="ECO:0000313" key="3">
    <source>
        <dbReference type="Proteomes" id="UP000634136"/>
    </source>
</evidence>
<organism evidence="2 3">
    <name type="scientific">Senna tora</name>
    <dbReference type="NCBI Taxonomy" id="362788"/>
    <lineage>
        <taxon>Eukaryota</taxon>
        <taxon>Viridiplantae</taxon>
        <taxon>Streptophyta</taxon>
        <taxon>Embryophyta</taxon>
        <taxon>Tracheophyta</taxon>
        <taxon>Spermatophyta</taxon>
        <taxon>Magnoliopsida</taxon>
        <taxon>eudicotyledons</taxon>
        <taxon>Gunneridae</taxon>
        <taxon>Pentapetalae</taxon>
        <taxon>rosids</taxon>
        <taxon>fabids</taxon>
        <taxon>Fabales</taxon>
        <taxon>Fabaceae</taxon>
        <taxon>Caesalpinioideae</taxon>
        <taxon>Cassia clade</taxon>
        <taxon>Senna</taxon>
    </lineage>
</organism>
<evidence type="ECO:0000313" key="2">
    <source>
        <dbReference type="EMBL" id="KAF7819456.1"/>
    </source>
</evidence>
<feature type="compositionally biased region" description="Basic and acidic residues" evidence="1">
    <location>
        <begin position="136"/>
        <end position="148"/>
    </location>
</feature>
<dbReference type="Proteomes" id="UP000634136">
    <property type="component" value="Unassembled WGS sequence"/>
</dbReference>